<dbReference type="Gene3D" id="3.40.50.720">
    <property type="entry name" value="NAD(P)-binding Rossmann-like Domain"/>
    <property type="match status" value="1"/>
</dbReference>
<evidence type="ECO:0000256" key="6">
    <source>
        <dbReference type="ARBA" id="ARBA00055169"/>
    </source>
</evidence>
<dbReference type="GO" id="GO:0008146">
    <property type="term" value="F:sulfotransferase activity"/>
    <property type="evidence" value="ECO:0007669"/>
    <property type="project" value="TreeGrafter"/>
</dbReference>
<dbReference type="GO" id="GO:0061605">
    <property type="term" value="F:molybdopterin-synthase adenylyltransferase activity"/>
    <property type="evidence" value="ECO:0007669"/>
    <property type="project" value="UniProtKB-EC"/>
</dbReference>
<comment type="subunit">
    <text evidence="7">Homodimer. Forms a stable heterotetrameric complex of 2 MoeB and 2 MoaD during adenylation of MoaD.</text>
</comment>
<feature type="domain" description="Rhodanese" evidence="13">
    <location>
        <begin position="271"/>
        <end position="352"/>
    </location>
</feature>
<dbReference type="SUPFAM" id="SSF69572">
    <property type="entry name" value="Activating enzymes of the ubiquitin-like proteins"/>
    <property type="match status" value="1"/>
</dbReference>
<keyword evidence="4" id="KW-0067">ATP-binding</keyword>
<protein>
    <recommendedName>
        <fullName evidence="9">Molybdopterin-synthase adenylyltransferase</fullName>
        <ecNumber evidence="8">2.7.7.80</ecNumber>
    </recommendedName>
    <alternativeName>
        <fullName evidence="12">MoaD protein adenylase</fullName>
    </alternativeName>
    <alternativeName>
        <fullName evidence="10">Molybdopterin-converting factor subunit 1 adenylase</fullName>
    </alternativeName>
    <alternativeName>
        <fullName evidence="11">Sulfur carrier protein MoaD adenylyltransferase</fullName>
    </alternativeName>
</protein>
<evidence type="ECO:0000256" key="5">
    <source>
        <dbReference type="ARBA" id="ARBA00052218"/>
    </source>
</evidence>
<name>A0A1I5J463_9BACT</name>
<comment type="function">
    <text evidence="6">Catalyzes the adenylation by ATP of the carboxyl group of the C-terminal glycine of sulfur carrier protein MoaD.</text>
</comment>
<evidence type="ECO:0000256" key="2">
    <source>
        <dbReference type="ARBA" id="ARBA00022679"/>
    </source>
</evidence>
<dbReference type="FunFam" id="3.40.50.720:FF:000033">
    <property type="entry name" value="Adenylyltransferase and sulfurtransferase MOCS3"/>
    <property type="match status" value="1"/>
</dbReference>
<dbReference type="InterPro" id="IPR001763">
    <property type="entry name" value="Rhodanese-like_dom"/>
</dbReference>
<dbReference type="EMBL" id="FOVW01000011">
    <property type="protein sequence ID" value="SFO67522.1"/>
    <property type="molecule type" value="Genomic_DNA"/>
</dbReference>
<gene>
    <name evidence="14" type="ORF">SAMN04488519_11160</name>
</gene>
<evidence type="ECO:0000256" key="3">
    <source>
        <dbReference type="ARBA" id="ARBA00022741"/>
    </source>
</evidence>
<dbReference type="Gene3D" id="3.40.250.10">
    <property type="entry name" value="Rhodanese-like domain"/>
    <property type="match status" value="1"/>
</dbReference>
<keyword evidence="15" id="KW-1185">Reference proteome</keyword>
<keyword evidence="14" id="KW-0548">Nucleotidyltransferase</keyword>
<dbReference type="GO" id="GO:0008641">
    <property type="term" value="F:ubiquitin-like modifier activating enzyme activity"/>
    <property type="evidence" value="ECO:0007669"/>
    <property type="project" value="InterPro"/>
</dbReference>
<dbReference type="PROSITE" id="PS50206">
    <property type="entry name" value="RHODANESE_3"/>
    <property type="match status" value="1"/>
</dbReference>
<dbReference type="InterPro" id="IPR035985">
    <property type="entry name" value="Ubiquitin-activating_enz"/>
</dbReference>
<dbReference type="InterPro" id="IPR036873">
    <property type="entry name" value="Rhodanese-like_dom_sf"/>
</dbReference>
<reference evidence="15" key="1">
    <citation type="submission" date="2016-10" db="EMBL/GenBank/DDBJ databases">
        <authorList>
            <person name="Varghese N."/>
            <person name="Submissions S."/>
        </authorList>
    </citation>
    <scope>NUCLEOTIDE SEQUENCE [LARGE SCALE GENOMIC DNA]</scope>
    <source>
        <strain evidence="15">DSM 15282</strain>
    </source>
</reference>
<evidence type="ECO:0000256" key="1">
    <source>
        <dbReference type="ARBA" id="ARBA00009919"/>
    </source>
</evidence>
<keyword evidence="3" id="KW-0547">Nucleotide-binding</keyword>
<dbReference type="Pfam" id="PF00581">
    <property type="entry name" value="Rhodanese"/>
    <property type="match status" value="1"/>
</dbReference>
<accession>A0A1I5J463</accession>
<dbReference type="GO" id="GO:0005524">
    <property type="term" value="F:ATP binding"/>
    <property type="evidence" value="ECO:0007669"/>
    <property type="project" value="UniProtKB-KW"/>
</dbReference>
<evidence type="ECO:0000256" key="4">
    <source>
        <dbReference type="ARBA" id="ARBA00022840"/>
    </source>
</evidence>
<comment type="similarity">
    <text evidence="1">Belongs to the HesA/MoeB/ThiF family.</text>
</comment>
<evidence type="ECO:0000259" key="13">
    <source>
        <dbReference type="PROSITE" id="PS50206"/>
    </source>
</evidence>
<evidence type="ECO:0000313" key="14">
    <source>
        <dbReference type="EMBL" id="SFO67522.1"/>
    </source>
</evidence>
<dbReference type="InterPro" id="IPR045886">
    <property type="entry name" value="ThiF/MoeB/HesA"/>
</dbReference>
<evidence type="ECO:0000256" key="12">
    <source>
        <dbReference type="ARBA" id="ARBA00078531"/>
    </source>
</evidence>
<dbReference type="AlphaFoldDB" id="A0A1I5J463"/>
<comment type="catalytic activity">
    <reaction evidence="5">
        <text>[molybdopterin-synthase sulfur-carrier protein]-C-terminal Gly-Gly + ATP + H(+) = [molybdopterin-synthase sulfur-carrier protein]-C-terminal Gly-Gly-AMP + diphosphate</text>
        <dbReference type="Rhea" id="RHEA:43616"/>
        <dbReference type="Rhea" id="RHEA-COMP:12159"/>
        <dbReference type="Rhea" id="RHEA-COMP:12202"/>
        <dbReference type="ChEBI" id="CHEBI:15378"/>
        <dbReference type="ChEBI" id="CHEBI:30616"/>
        <dbReference type="ChEBI" id="CHEBI:33019"/>
        <dbReference type="ChEBI" id="CHEBI:90618"/>
        <dbReference type="ChEBI" id="CHEBI:90778"/>
        <dbReference type="EC" id="2.7.7.80"/>
    </reaction>
</comment>
<dbReference type="InterPro" id="IPR000594">
    <property type="entry name" value="ThiF_NAD_FAD-bd"/>
</dbReference>
<keyword evidence="2 14" id="KW-0808">Transferase</keyword>
<proteinExistence type="inferred from homology"/>
<evidence type="ECO:0000256" key="7">
    <source>
        <dbReference type="ARBA" id="ARBA00063809"/>
    </source>
</evidence>
<evidence type="ECO:0000256" key="9">
    <source>
        <dbReference type="ARBA" id="ARBA00073635"/>
    </source>
</evidence>
<dbReference type="Pfam" id="PF00899">
    <property type="entry name" value="ThiF"/>
    <property type="match status" value="1"/>
</dbReference>
<dbReference type="GO" id="GO:0004792">
    <property type="term" value="F:thiosulfate-cyanide sulfurtransferase activity"/>
    <property type="evidence" value="ECO:0007669"/>
    <property type="project" value="TreeGrafter"/>
</dbReference>
<evidence type="ECO:0000256" key="11">
    <source>
        <dbReference type="ARBA" id="ARBA00075328"/>
    </source>
</evidence>
<dbReference type="RefSeq" id="WP_091655317.1">
    <property type="nucleotide sequence ID" value="NZ_FOVW01000011.1"/>
</dbReference>
<dbReference type="PANTHER" id="PTHR10953">
    <property type="entry name" value="UBIQUITIN-ACTIVATING ENZYME E1"/>
    <property type="match status" value="1"/>
</dbReference>
<dbReference type="Proteomes" id="UP000199564">
    <property type="component" value="Unassembled WGS sequence"/>
</dbReference>
<evidence type="ECO:0000256" key="10">
    <source>
        <dbReference type="ARBA" id="ARBA00075110"/>
    </source>
</evidence>
<dbReference type="CDD" id="cd00757">
    <property type="entry name" value="ThiF_MoeB_HesA_family"/>
    <property type="match status" value="1"/>
</dbReference>
<evidence type="ECO:0000256" key="8">
    <source>
        <dbReference type="ARBA" id="ARBA00066884"/>
    </source>
</evidence>
<dbReference type="EC" id="2.7.7.80" evidence="8"/>
<dbReference type="STRING" id="226506.SAMN04488519_11160"/>
<dbReference type="GO" id="GO:0005829">
    <property type="term" value="C:cytosol"/>
    <property type="evidence" value="ECO:0007669"/>
    <property type="project" value="TreeGrafter"/>
</dbReference>
<sequence>MDRFERQVILRELGPEGQTKLQNASVLLIGLGGLGCPILNYLAAAGVGKIGLVDGDLVSISNLNRQTLYGENHVGELKTDVASRIISKKYSDIKLEVYPFFLTPKNAFEVISQYDLVIDGTDNFPTRYLVNDVCFLLHKPLVFGAIFRHEGQVSVFDLGENSCNYRDLFPDPPSSLEVPNCSETGVLGVLPGLIGTLMATETIKVITGYAEALRNRVLFFDSKTYQQYFLDLKPNAVARNLIPKTQKELEQLDYEFLCSGIQIASWEEGLKSPKVQWLDVRESHEMPKLNLENLIEIPISEFYDLNQVQFNSDQVFVYCQSGIRSQKAAVKLKEKFPQKEFISIRGGVNAYPKN</sequence>
<organism evidence="14 15">
    <name type="scientific">Algoriphagus ornithinivorans</name>
    <dbReference type="NCBI Taxonomy" id="226506"/>
    <lineage>
        <taxon>Bacteria</taxon>
        <taxon>Pseudomonadati</taxon>
        <taxon>Bacteroidota</taxon>
        <taxon>Cytophagia</taxon>
        <taxon>Cytophagales</taxon>
        <taxon>Cyclobacteriaceae</taxon>
        <taxon>Algoriphagus</taxon>
    </lineage>
</organism>
<evidence type="ECO:0000313" key="15">
    <source>
        <dbReference type="Proteomes" id="UP000199564"/>
    </source>
</evidence>
<dbReference type="PANTHER" id="PTHR10953:SF102">
    <property type="entry name" value="ADENYLYLTRANSFERASE AND SULFURTRANSFERASE MOCS3"/>
    <property type="match status" value="1"/>
</dbReference>